<comment type="caution">
    <text evidence="1">The sequence shown here is derived from an EMBL/GenBank/DDBJ whole genome shotgun (WGS) entry which is preliminary data.</text>
</comment>
<dbReference type="EMBL" id="JBJIAA010000018">
    <property type="protein sequence ID" value="MFL0252578.1"/>
    <property type="molecule type" value="Genomic_DNA"/>
</dbReference>
<organism evidence="1 2">
    <name type="scientific">Clostridium neuense</name>
    <dbReference type="NCBI Taxonomy" id="1728934"/>
    <lineage>
        <taxon>Bacteria</taxon>
        <taxon>Bacillati</taxon>
        <taxon>Bacillota</taxon>
        <taxon>Clostridia</taxon>
        <taxon>Eubacteriales</taxon>
        <taxon>Clostridiaceae</taxon>
        <taxon>Clostridium</taxon>
    </lineage>
</organism>
<keyword evidence="2" id="KW-1185">Reference proteome</keyword>
<proteinExistence type="predicted"/>
<evidence type="ECO:0000313" key="2">
    <source>
        <dbReference type="Proteomes" id="UP001623592"/>
    </source>
</evidence>
<reference evidence="1 2" key="1">
    <citation type="submission" date="2024-11" db="EMBL/GenBank/DDBJ databases">
        <authorList>
            <person name="Heng Y.C."/>
            <person name="Lim A.C.H."/>
            <person name="Lee J.K.Y."/>
            <person name="Kittelmann S."/>
        </authorList>
    </citation>
    <scope>NUCLEOTIDE SEQUENCE [LARGE SCALE GENOMIC DNA]</scope>
    <source>
        <strain evidence="1 2">WILCCON 0114</strain>
    </source>
</reference>
<accession>A0ABW8TM44</accession>
<dbReference type="Proteomes" id="UP001623592">
    <property type="component" value="Unassembled WGS sequence"/>
</dbReference>
<dbReference type="Pfam" id="PF06935">
    <property type="entry name" value="DUF1284"/>
    <property type="match status" value="1"/>
</dbReference>
<sequence length="129" mass="14544">MLKIRAHHFLCMQGFQGYGYNEEFVENMGKVIKYINSKENLNITLLDSCDDICTPCTNNKGGKCVDSNKVNVMDEKVLKKLNLKSGEVVSAAKLFSLVNKKINTKNSAAEICGTCSWHKECLWFSKLKD</sequence>
<gene>
    <name evidence="1" type="ORF">ACJDT4_19375</name>
</gene>
<dbReference type="RefSeq" id="WP_406789232.1">
    <property type="nucleotide sequence ID" value="NZ_JBJIAA010000018.1"/>
</dbReference>
<evidence type="ECO:0000313" key="1">
    <source>
        <dbReference type="EMBL" id="MFL0252578.1"/>
    </source>
</evidence>
<protein>
    <submittedName>
        <fullName evidence="1">DUF1284 domain-containing protein</fullName>
    </submittedName>
</protein>
<dbReference type="InterPro" id="IPR009702">
    <property type="entry name" value="DUF1284"/>
</dbReference>
<name>A0ABW8TM44_9CLOT</name>